<proteinExistence type="inferred from homology"/>
<gene>
    <name evidence="10" type="ORF">L2X98_27320</name>
</gene>
<accession>A0ABY5NGS9</accession>
<dbReference type="Pfam" id="PF01694">
    <property type="entry name" value="Rhomboid"/>
    <property type="match status" value="1"/>
</dbReference>
<evidence type="ECO:0000259" key="9">
    <source>
        <dbReference type="Pfam" id="PF01694"/>
    </source>
</evidence>
<dbReference type="InterPro" id="IPR050925">
    <property type="entry name" value="Rhomboid_protease_S54"/>
</dbReference>
<keyword evidence="10" id="KW-0645">Protease</keyword>
<evidence type="ECO:0000256" key="8">
    <source>
        <dbReference type="SAM" id="Phobius"/>
    </source>
</evidence>
<dbReference type="Proteomes" id="UP001054811">
    <property type="component" value="Chromosome"/>
</dbReference>
<keyword evidence="5 8" id="KW-1133">Transmembrane helix</keyword>
<comment type="similarity">
    <text evidence="2">Belongs to the peptidase S54 family.</text>
</comment>
<evidence type="ECO:0000313" key="11">
    <source>
        <dbReference type="Proteomes" id="UP001054811"/>
    </source>
</evidence>
<keyword evidence="3 8" id="KW-0812">Transmembrane</keyword>
<feature type="transmembrane region" description="Helical" evidence="8">
    <location>
        <begin position="118"/>
        <end position="137"/>
    </location>
</feature>
<feature type="transmembrane region" description="Helical" evidence="8">
    <location>
        <begin position="230"/>
        <end position="251"/>
    </location>
</feature>
<dbReference type="InterPro" id="IPR035952">
    <property type="entry name" value="Rhomboid-like_sf"/>
</dbReference>
<dbReference type="PANTHER" id="PTHR43731">
    <property type="entry name" value="RHOMBOID PROTEASE"/>
    <property type="match status" value="1"/>
</dbReference>
<feature type="transmembrane region" description="Helical" evidence="8">
    <location>
        <begin position="143"/>
        <end position="161"/>
    </location>
</feature>
<dbReference type="InterPro" id="IPR022764">
    <property type="entry name" value="Peptidase_S54_rhomboid_dom"/>
</dbReference>
<evidence type="ECO:0000256" key="1">
    <source>
        <dbReference type="ARBA" id="ARBA00004141"/>
    </source>
</evidence>
<evidence type="ECO:0000256" key="6">
    <source>
        <dbReference type="ARBA" id="ARBA00023136"/>
    </source>
</evidence>
<keyword evidence="11" id="KW-1185">Reference proteome</keyword>
<comment type="subcellular location">
    <subcellularLocation>
        <location evidence="1">Membrane</location>
        <topology evidence="1">Multi-pass membrane protein</topology>
    </subcellularLocation>
</comment>
<organism evidence="10 11">
    <name type="scientific">Microbacterium elymi</name>
    <dbReference type="NCBI Taxonomy" id="2909587"/>
    <lineage>
        <taxon>Bacteria</taxon>
        <taxon>Bacillati</taxon>
        <taxon>Actinomycetota</taxon>
        <taxon>Actinomycetes</taxon>
        <taxon>Micrococcales</taxon>
        <taxon>Microbacteriaceae</taxon>
        <taxon>Microbacterium</taxon>
    </lineage>
</organism>
<feature type="transmembrane region" description="Helical" evidence="8">
    <location>
        <begin position="173"/>
        <end position="194"/>
    </location>
</feature>
<dbReference type="GO" id="GO:0008233">
    <property type="term" value="F:peptidase activity"/>
    <property type="evidence" value="ECO:0007669"/>
    <property type="project" value="UniProtKB-KW"/>
</dbReference>
<evidence type="ECO:0000256" key="4">
    <source>
        <dbReference type="ARBA" id="ARBA00022801"/>
    </source>
</evidence>
<feature type="transmembrane region" description="Helical" evidence="8">
    <location>
        <begin position="200"/>
        <end position="218"/>
    </location>
</feature>
<dbReference type="RefSeq" id="WP_259610867.1">
    <property type="nucleotide sequence ID" value="NZ_CP091139.2"/>
</dbReference>
<feature type="domain" description="Peptidase S54 rhomboid" evidence="9">
    <location>
        <begin position="80"/>
        <end position="219"/>
    </location>
</feature>
<dbReference type="GO" id="GO:0006508">
    <property type="term" value="P:proteolysis"/>
    <property type="evidence" value="ECO:0007669"/>
    <property type="project" value="UniProtKB-KW"/>
</dbReference>
<evidence type="ECO:0000256" key="7">
    <source>
        <dbReference type="SAM" id="MobiDB-lite"/>
    </source>
</evidence>
<reference evidence="10" key="1">
    <citation type="submission" date="2022-01" db="EMBL/GenBank/DDBJ databases">
        <title>Microbacterium eymi and Microbacterium rhizovicinus sp. nov., isolated from the rhizospheric soil of Elymus tsukushiensis, a plant native to the Dokdo Islands, Republic of Korea.</title>
        <authorList>
            <person name="Hwang Y.J."/>
        </authorList>
    </citation>
    <scope>NUCLEOTIDE SEQUENCE</scope>
    <source>
        <strain evidence="10">KUDC0405</strain>
    </source>
</reference>
<protein>
    <submittedName>
        <fullName evidence="10">Rhomboid family intramembrane serine protease</fullName>
    </submittedName>
</protein>
<keyword evidence="4" id="KW-0378">Hydrolase</keyword>
<feature type="region of interest" description="Disordered" evidence="7">
    <location>
        <begin position="1"/>
        <end position="28"/>
    </location>
</feature>
<feature type="transmembrane region" description="Helical" evidence="8">
    <location>
        <begin position="84"/>
        <end position="106"/>
    </location>
</feature>
<dbReference type="Gene3D" id="1.20.1540.10">
    <property type="entry name" value="Rhomboid-like"/>
    <property type="match status" value="1"/>
</dbReference>
<evidence type="ECO:0000256" key="5">
    <source>
        <dbReference type="ARBA" id="ARBA00022989"/>
    </source>
</evidence>
<evidence type="ECO:0000256" key="3">
    <source>
        <dbReference type="ARBA" id="ARBA00022692"/>
    </source>
</evidence>
<dbReference type="EMBL" id="CP091139">
    <property type="protein sequence ID" value="UUT34351.1"/>
    <property type="molecule type" value="Genomic_DNA"/>
</dbReference>
<dbReference type="SUPFAM" id="SSF144091">
    <property type="entry name" value="Rhomboid-like"/>
    <property type="match status" value="1"/>
</dbReference>
<evidence type="ECO:0000256" key="2">
    <source>
        <dbReference type="ARBA" id="ARBA00009045"/>
    </source>
</evidence>
<feature type="transmembrane region" description="Helical" evidence="8">
    <location>
        <begin position="38"/>
        <end position="56"/>
    </location>
</feature>
<dbReference type="PANTHER" id="PTHR43731:SF14">
    <property type="entry name" value="PRESENILIN-ASSOCIATED RHOMBOID-LIKE PROTEIN, MITOCHONDRIAL"/>
    <property type="match status" value="1"/>
</dbReference>
<name>A0ABY5NGS9_9MICO</name>
<keyword evidence="6 8" id="KW-0472">Membrane</keyword>
<evidence type="ECO:0000313" key="10">
    <source>
        <dbReference type="EMBL" id="UUT34351.1"/>
    </source>
</evidence>
<sequence>MPPRPAEGGLARPAQGAATLGGSRGASTVAAPLDRRPLATYWIIGITVVVYLTQLIPHSPVQQWLALNSAYLIPALGPIEPWRLITVLFVHSGWLHIGLNMLALWMIGRILEPLLGHVRFLVIYLISGIGGSVAVALLAPGTWVVGASGAIFGLFGALLIIGRHIGANVSGIAIIIAINFAFPFVVGLLSGSLAAVQISWQAHLGGLIAGSAVGFIYARTRSIRRRRLQIGLLIALTVVLLALLIIPATFYV</sequence>